<feature type="transmembrane region" description="Helical" evidence="1">
    <location>
        <begin position="12"/>
        <end position="33"/>
    </location>
</feature>
<keyword evidence="3" id="KW-1185">Reference proteome</keyword>
<name>A0A5N4CUJ7_CAMDR</name>
<organism evidence="2 3">
    <name type="scientific">Camelus dromedarius</name>
    <name type="common">Dromedary</name>
    <name type="synonym">Arabian camel</name>
    <dbReference type="NCBI Taxonomy" id="9838"/>
    <lineage>
        <taxon>Eukaryota</taxon>
        <taxon>Metazoa</taxon>
        <taxon>Chordata</taxon>
        <taxon>Craniata</taxon>
        <taxon>Vertebrata</taxon>
        <taxon>Euteleostomi</taxon>
        <taxon>Mammalia</taxon>
        <taxon>Eutheria</taxon>
        <taxon>Laurasiatheria</taxon>
        <taxon>Artiodactyla</taxon>
        <taxon>Tylopoda</taxon>
        <taxon>Camelidae</taxon>
        <taxon>Camelus</taxon>
    </lineage>
</organism>
<protein>
    <submittedName>
        <fullName evidence="2">Neurotensin receptor type 1</fullName>
    </submittedName>
</protein>
<keyword evidence="1" id="KW-0812">Transmembrane</keyword>
<keyword evidence="1" id="KW-1133">Transmembrane helix</keyword>
<dbReference type="Gene3D" id="1.20.1070.10">
    <property type="entry name" value="Rhodopsin 7-helix transmembrane proteins"/>
    <property type="match status" value="1"/>
</dbReference>
<dbReference type="AlphaFoldDB" id="A0A5N4CUJ7"/>
<comment type="caution">
    <text evidence="2">The sequence shown here is derived from an EMBL/GenBank/DDBJ whole genome shotgun (WGS) entry which is preliminary data.</text>
</comment>
<sequence length="81" mass="8917">MLARLAVLESSQINTFMSFIFPMVVISILNTIIANKLTVMVRQAAEQGRVCTAGDQHSDFSMSIEPGRAQALRHGVQVLRT</sequence>
<keyword evidence="1" id="KW-0472">Membrane</keyword>
<evidence type="ECO:0000256" key="1">
    <source>
        <dbReference type="SAM" id="Phobius"/>
    </source>
</evidence>
<accession>A0A5N4CUJ7</accession>
<reference evidence="2 3" key="1">
    <citation type="journal article" date="2019" name="Mol. Ecol. Resour.">
        <title>Improving Illumina assemblies with Hi-C and long reads: an example with the North African dromedary.</title>
        <authorList>
            <person name="Elbers J.P."/>
            <person name="Rogers M.F."/>
            <person name="Perelman P.L."/>
            <person name="Proskuryakova A.A."/>
            <person name="Serdyukova N.A."/>
            <person name="Johnson W.E."/>
            <person name="Horin P."/>
            <person name="Corander J."/>
            <person name="Murphy D."/>
            <person name="Burger P.A."/>
        </authorList>
    </citation>
    <scope>NUCLEOTIDE SEQUENCE [LARGE SCALE GENOMIC DNA]</scope>
    <source>
        <strain evidence="2">Drom800</strain>
        <tissue evidence="2">Blood</tissue>
    </source>
</reference>
<evidence type="ECO:0000313" key="3">
    <source>
        <dbReference type="Proteomes" id="UP000299084"/>
    </source>
</evidence>
<dbReference type="Proteomes" id="UP000299084">
    <property type="component" value="Unassembled WGS sequence"/>
</dbReference>
<dbReference type="EMBL" id="JWIN03000019">
    <property type="protein sequence ID" value="KAB1262497.1"/>
    <property type="molecule type" value="Genomic_DNA"/>
</dbReference>
<evidence type="ECO:0000313" key="2">
    <source>
        <dbReference type="EMBL" id="KAB1262497.1"/>
    </source>
</evidence>
<proteinExistence type="predicted"/>
<keyword evidence="2" id="KW-0675">Receptor</keyword>
<gene>
    <name evidence="2" type="ORF">Cadr_000020866</name>
</gene>